<name>A0ACB8RCQ4_9AGAM</name>
<proteinExistence type="predicted"/>
<reference evidence="1" key="2">
    <citation type="journal article" date="2022" name="New Phytol.">
        <title>Evolutionary transition to the ectomycorrhizal habit in the genomes of a hyperdiverse lineage of mushroom-forming fungi.</title>
        <authorList>
            <person name="Looney B."/>
            <person name="Miyauchi S."/>
            <person name="Morin E."/>
            <person name="Drula E."/>
            <person name="Courty P.E."/>
            <person name="Kohler A."/>
            <person name="Kuo A."/>
            <person name="LaButti K."/>
            <person name="Pangilinan J."/>
            <person name="Lipzen A."/>
            <person name="Riley R."/>
            <person name="Andreopoulos W."/>
            <person name="He G."/>
            <person name="Johnson J."/>
            <person name="Nolan M."/>
            <person name="Tritt A."/>
            <person name="Barry K.W."/>
            <person name="Grigoriev I.V."/>
            <person name="Nagy L.G."/>
            <person name="Hibbett D."/>
            <person name="Henrissat B."/>
            <person name="Matheny P.B."/>
            <person name="Labbe J."/>
            <person name="Martin F.M."/>
        </authorList>
    </citation>
    <scope>NUCLEOTIDE SEQUENCE</scope>
    <source>
        <strain evidence="1">FP105234-sp</strain>
    </source>
</reference>
<evidence type="ECO:0000313" key="2">
    <source>
        <dbReference type="Proteomes" id="UP000814033"/>
    </source>
</evidence>
<gene>
    <name evidence="1" type="ORF">FA95DRAFT_1682955</name>
</gene>
<organism evidence="1 2">
    <name type="scientific">Auriscalpium vulgare</name>
    <dbReference type="NCBI Taxonomy" id="40419"/>
    <lineage>
        <taxon>Eukaryota</taxon>
        <taxon>Fungi</taxon>
        <taxon>Dikarya</taxon>
        <taxon>Basidiomycota</taxon>
        <taxon>Agaricomycotina</taxon>
        <taxon>Agaricomycetes</taxon>
        <taxon>Russulales</taxon>
        <taxon>Auriscalpiaceae</taxon>
        <taxon>Auriscalpium</taxon>
    </lineage>
</organism>
<reference evidence="1" key="1">
    <citation type="submission" date="2021-02" db="EMBL/GenBank/DDBJ databases">
        <authorList>
            <consortium name="DOE Joint Genome Institute"/>
            <person name="Ahrendt S."/>
            <person name="Looney B.P."/>
            <person name="Miyauchi S."/>
            <person name="Morin E."/>
            <person name="Drula E."/>
            <person name="Courty P.E."/>
            <person name="Chicoki N."/>
            <person name="Fauchery L."/>
            <person name="Kohler A."/>
            <person name="Kuo A."/>
            <person name="Labutti K."/>
            <person name="Pangilinan J."/>
            <person name="Lipzen A."/>
            <person name="Riley R."/>
            <person name="Andreopoulos W."/>
            <person name="He G."/>
            <person name="Johnson J."/>
            <person name="Barry K.W."/>
            <person name="Grigoriev I.V."/>
            <person name="Nagy L."/>
            <person name="Hibbett D."/>
            <person name="Henrissat B."/>
            <person name="Matheny P.B."/>
            <person name="Labbe J."/>
            <person name="Martin F."/>
        </authorList>
    </citation>
    <scope>NUCLEOTIDE SEQUENCE</scope>
    <source>
        <strain evidence="1">FP105234-sp</strain>
    </source>
</reference>
<accession>A0ACB8RCQ4</accession>
<keyword evidence="2" id="KW-1185">Reference proteome</keyword>
<dbReference type="EMBL" id="MU276099">
    <property type="protein sequence ID" value="KAI0041823.1"/>
    <property type="molecule type" value="Genomic_DNA"/>
</dbReference>
<evidence type="ECO:0000313" key="1">
    <source>
        <dbReference type="EMBL" id="KAI0041823.1"/>
    </source>
</evidence>
<sequence>MLHCDTVGWLTALQTQKLDTVLIIMSPYHYSHDDSDASSYHSSNWGRVEKYHRGVEIPPWNDEERSKEASYRYKQIDEPTPHRMILPPVYEGPYGDEHAKGSDWPVVWQHGHPISKSGHSDSVSQYTSRSGESCSGDLKHTDDGNCPTCLPRYRREHKSKRSSRSHHERRHSSAADDLYLPDGPYFPQPQYDGTSTCMTSIGMNVPGGKMNMTSMHAENANGHTTQTRTWFEPDHHRPSVHGGHPVHGAPLPSSLSIPVHYYPVKVVPSHTPTPRYYLAGPYHE</sequence>
<protein>
    <submittedName>
        <fullName evidence="1">Uncharacterized protein</fullName>
    </submittedName>
</protein>
<dbReference type="Proteomes" id="UP000814033">
    <property type="component" value="Unassembled WGS sequence"/>
</dbReference>
<comment type="caution">
    <text evidence="1">The sequence shown here is derived from an EMBL/GenBank/DDBJ whole genome shotgun (WGS) entry which is preliminary data.</text>
</comment>